<organism evidence="2 3">
    <name type="scientific">Aequorivita antarctica</name>
    <dbReference type="NCBI Taxonomy" id="153266"/>
    <lineage>
        <taxon>Bacteria</taxon>
        <taxon>Pseudomonadati</taxon>
        <taxon>Bacteroidota</taxon>
        <taxon>Flavobacteriia</taxon>
        <taxon>Flavobacteriales</taxon>
        <taxon>Flavobacteriaceae</taxon>
        <taxon>Aequorivita</taxon>
    </lineage>
</organism>
<dbReference type="OrthoDB" id="1004942at2"/>
<evidence type="ECO:0000256" key="1">
    <source>
        <dbReference type="SAM" id="Phobius"/>
    </source>
</evidence>
<dbReference type="Proteomes" id="UP000321497">
    <property type="component" value="Unassembled WGS sequence"/>
</dbReference>
<keyword evidence="1" id="KW-1133">Transmembrane helix</keyword>
<protein>
    <submittedName>
        <fullName evidence="2">Polymer-forming cytoskeletal protein</fullName>
    </submittedName>
</protein>
<evidence type="ECO:0000313" key="2">
    <source>
        <dbReference type="EMBL" id="TXD72804.1"/>
    </source>
</evidence>
<proteinExistence type="predicted"/>
<keyword evidence="1" id="KW-0812">Transmembrane</keyword>
<dbReference type="EMBL" id="VORT01000007">
    <property type="protein sequence ID" value="TXD72804.1"/>
    <property type="molecule type" value="Genomic_DNA"/>
</dbReference>
<evidence type="ECO:0000313" key="3">
    <source>
        <dbReference type="Proteomes" id="UP000321497"/>
    </source>
</evidence>
<comment type="caution">
    <text evidence="2">The sequence shown here is derived from an EMBL/GenBank/DDBJ whole genome shotgun (WGS) entry which is preliminary data.</text>
</comment>
<dbReference type="AlphaFoldDB" id="A0A5C6YYK5"/>
<keyword evidence="1" id="KW-0472">Membrane</keyword>
<feature type="transmembrane region" description="Helical" evidence="1">
    <location>
        <begin position="7"/>
        <end position="30"/>
    </location>
</feature>
<keyword evidence="3" id="KW-1185">Reference proteome</keyword>
<name>A0A5C6YYK5_9FLAO</name>
<sequence length="406" mass="45749">MIRAASLVYAIFISLVIGILCYSLVLTFSLNLNIESHFELRQRLLTNNDSALEYLKANYNTLGNEREVFLFPKENDIKTYFEGTSWGVFRKYTVISMAKRDSVRQDILMADRHLNTAPALYLRDNDSEFKIAGKTEINGNIFISGYGLKKTTITGNSGFYEPKFTGTVFRSDKILPHVESFIISYPEAYELLLLEDIREASLINSFDRITKIIEVENILENIKLKGNIIVRSKDTLSIMPSAILEDIIIEAPKVVFRSGTEGNVQVFSTHEIELEKDVKLNYPSVLVVDSDDTSTEKKIIVGENSVIEGTVLLYGNGLIDENKNTLIIEKDAEITGDVYCDGKLSLYGTVKGSVFASALLYKTDNSQYDNLIFNGKILADKLPANYFQVSLLEDFKSKEPLIIKKI</sequence>
<reference evidence="2 3" key="1">
    <citation type="submission" date="2019-08" db="EMBL/GenBank/DDBJ databases">
        <title>Genome of Aequorivita antarctica SW49 (type strain).</title>
        <authorList>
            <person name="Bowman J.P."/>
        </authorList>
    </citation>
    <scope>NUCLEOTIDE SEQUENCE [LARGE SCALE GENOMIC DNA]</scope>
    <source>
        <strain evidence="2 3">SW49</strain>
    </source>
</reference>
<dbReference type="RefSeq" id="WP_146744005.1">
    <property type="nucleotide sequence ID" value="NZ_UEGI01000010.1"/>
</dbReference>
<gene>
    <name evidence="2" type="ORF">ESU54_11345</name>
</gene>
<accession>A0A5C6YYK5</accession>